<evidence type="ECO:0000256" key="7">
    <source>
        <dbReference type="SAM" id="Coils"/>
    </source>
</evidence>
<proteinExistence type="inferred from homology"/>
<accession>A0ABD2K5T1</accession>
<dbReference type="CDD" id="cd00014">
    <property type="entry name" value="CH_SF"/>
    <property type="match status" value="1"/>
</dbReference>
<dbReference type="PROSITE" id="PS51508">
    <property type="entry name" value="CKK"/>
    <property type="match status" value="1"/>
</dbReference>
<dbReference type="InterPro" id="IPR014797">
    <property type="entry name" value="CKK_CAMSAP"/>
</dbReference>
<evidence type="ECO:0000256" key="5">
    <source>
        <dbReference type="ARBA" id="ARBA00023212"/>
    </source>
</evidence>
<dbReference type="Gene3D" id="1.10.418.10">
    <property type="entry name" value="Calponin-like domain"/>
    <property type="match status" value="1"/>
</dbReference>
<dbReference type="Gene3D" id="3.10.20.360">
    <property type="entry name" value="CKK domain"/>
    <property type="match status" value="1"/>
</dbReference>
<protein>
    <recommendedName>
        <fullName evidence="13">Patronin</fullName>
    </recommendedName>
</protein>
<evidence type="ECO:0000256" key="2">
    <source>
        <dbReference type="ARBA" id="ARBA00022490"/>
    </source>
</evidence>
<evidence type="ECO:0000259" key="9">
    <source>
        <dbReference type="PROSITE" id="PS50021"/>
    </source>
</evidence>
<keyword evidence="5" id="KW-0206">Cytoskeleton</keyword>
<comment type="domain">
    <text evidence="6">The CKK domain binds microtubules.</text>
</comment>
<keyword evidence="4 7" id="KW-0175">Coiled coil</keyword>
<gene>
    <name evidence="11" type="ORF">niasHT_027623</name>
</gene>
<comment type="similarity">
    <text evidence="6">Belongs to the CAMSAP1 family.</text>
</comment>
<keyword evidence="12" id="KW-1185">Reference proteome</keyword>
<dbReference type="CDD" id="cd22541">
    <property type="entry name" value="SP5_N"/>
    <property type="match status" value="1"/>
</dbReference>
<evidence type="ECO:0000256" key="1">
    <source>
        <dbReference type="ARBA" id="ARBA00004245"/>
    </source>
</evidence>
<feature type="region of interest" description="Disordered" evidence="8">
    <location>
        <begin position="764"/>
        <end position="783"/>
    </location>
</feature>
<dbReference type="InterPro" id="IPR058042">
    <property type="entry name" value="CAMSAP_N"/>
</dbReference>
<dbReference type="AlphaFoldDB" id="A0ABD2K5T1"/>
<evidence type="ECO:0000256" key="3">
    <source>
        <dbReference type="ARBA" id="ARBA00022701"/>
    </source>
</evidence>
<feature type="region of interest" description="Disordered" evidence="8">
    <location>
        <begin position="1"/>
        <end position="25"/>
    </location>
</feature>
<feature type="region of interest" description="Disordered" evidence="8">
    <location>
        <begin position="560"/>
        <end position="627"/>
    </location>
</feature>
<dbReference type="SUPFAM" id="SSF47576">
    <property type="entry name" value="Calponin-homology domain, CH-domain"/>
    <property type="match status" value="1"/>
</dbReference>
<dbReference type="InterPro" id="IPR022613">
    <property type="entry name" value="CH_CAMSAP_2"/>
</dbReference>
<evidence type="ECO:0000256" key="4">
    <source>
        <dbReference type="ARBA" id="ARBA00023054"/>
    </source>
</evidence>
<sequence>MENDKTNNRRGGMTRTSSCSSNSSSRHIANVTNYKSDEGKTKASFKWIVSRVYCDGYMPDGLRSLFFEDNDGKLQLSSQLVASLVNGSLYGQAASRIFRDSVISSSPQHGIGAVFSILSREGIDVRDADGNAIVEETLRQSNPFNLNAHLHMIDALMTAHLRSLVSIDKTVHAISNYTSVEKREEPLDCVDALLFWINKVCLLVRDDIERNGLSGVDKLPTIPEMEDLYEDLCDGTCICALISFYRPDALPLREICFKDPMSVHDCRFNLELLRKFCSSSLPWDPYHFETEDILFLHESLQPNINVFLADLFQFFESHSLIPLANCSELLQQTQKQRPLKNMAEIRLQMEEMRRQLSLRQQVEMAKQEQRRYEATKDAFFKVVNKRTNNDLAQAQPSPIPQHFVPSPISPATNAKMFPASDAFAFHPPFPPHQTHSHSTPIQQHYIPSPLPPPINANAFSVPPFPSHQSQFYGGIQMQSTPIQQHYMPSPFSPPTNARMFSPSDAFSIPSQFPSHQTQFYGGAFQPTEEPSAFRLHPANGLISRLDPQLDLNKDLTNWSQMTYRDGDRPQRKTWVQKQTEANKSTPTLNLSSSGNGGPSVEGRTRDTHLSGDELAENSPQKGQQPILNQTFTKSSTKEYDSATLIAPVSNGSESLNNRSGGLVLEDVCDPNSEMTPEMQAKRRAILASQIRRKERIMARSEEKETEEMDRLQVKMQRMEQAEMRRMEREQRRQKLLEDYKKKKVEQELMLKPGSDRACVSSTISLNRGHSQPPPFGRPKSQSNMNLANVCGTLTKRAYRAQSNVGNNNANAEQNGCGSSTARVVGVSSPVAEPSLKLYAKQPPKSNRGLIMNALQYSIFPGHVSNEQRQKVQAAIAQSDSKHFLVLFRDHQCQYRGLYTWDQFSDTVHKIEGLGPKICREPMMTIMFKYDSGSKSFGRIQTKHLSATIDGFVIAEQYWQKPKIPHSGR</sequence>
<dbReference type="InterPro" id="IPR001715">
    <property type="entry name" value="CH_dom"/>
</dbReference>
<comment type="caution">
    <text evidence="11">The sequence shown here is derived from an EMBL/GenBank/DDBJ whole genome shotgun (WGS) entry which is preliminary data.</text>
</comment>
<dbReference type="InterPro" id="IPR038209">
    <property type="entry name" value="CKK_dom_sf"/>
</dbReference>
<dbReference type="GO" id="GO:0005874">
    <property type="term" value="C:microtubule"/>
    <property type="evidence" value="ECO:0007669"/>
    <property type="project" value="UniProtKB-UniRule"/>
</dbReference>
<organism evidence="11 12">
    <name type="scientific">Heterodera trifolii</name>
    <dbReference type="NCBI Taxonomy" id="157864"/>
    <lineage>
        <taxon>Eukaryota</taxon>
        <taxon>Metazoa</taxon>
        <taxon>Ecdysozoa</taxon>
        <taxon>Nematoda</taxon>
        <taxon>Chromadorea</taxon>
        <taxon>Rhabditida</taxon>
        <taxon>Tylenchina</taxon>
        <taxon>Tylenchomorpha</taxon>
        <taxon>Tylenchoidea</taxon>
        <taxon>Heteroderidae</taxon>
        <taxon>Heteroderinae</taxon>
        <taxon>Heterodera</taxon>
    </lineage>
</organism>
<comment type="subcellular location">
    <subcellularLocation>
        <location evidence="1">Cytoplasm</location>
        <location evidence="1">Cytoskeleton</location>
    </subcellularLocation>
</comment>
<feature type="compositionally biased region" description="Polar residues" evidence="8">
    <location>
        <begin position="573"/>
        <end position="587"/>
    </location>
</feature>
<feature type="compositionally biased region" description="Basic and acidic residues" evidence="8">
    <location>
        <begin position="602"/>
        <end position="611"/>
    </location>
</feature>
<dbReference type="SMART" id="SM01051">
    <property type="entry name" value="CAMSAP_CKK"/>
    <property type="match status" value="1"/>
</dbReference>
<feature type="coiled-coil region" evidence="7">
    <location>
        <begin position="701"/>
        <end position="738"/>
    </location>
</feature>
<evidence type="ECO:0000259" key="10">
    <source>
        <dbReference type="PROSITE" id="PS51508"/>
    </source>
</evidence>
<dbReference type="PANTHER" id="PTHR21595:SF0">
    <property type="entry name" value="PATRONIN"/>
    <property type="match status" value="1"/>
</dbReference>
<feature type="domain" description="CKK" evidence="10">
    <location>
        <begin position="834"/>
        <end position="968"/>
    </location>
</feature>
<dbReference type="InterPro" id="IPR011033">
    <property type="entry name" value="PRC_barrel-like_sf"/>
</dbReference>
<dbReference type="Pfam" id="PF08683">
    <property type="entry name" value="CAMSAP_CKK"/>
    <property type="match status" value="1"/>
</dbReference>
<dbReference type="InterPro" id="IPR032940">
    <property type="entry name" value="CAMSAP"/>
</dbReference>
<evidence type="ECO:0000256" key="6">
    <source>
        <dbReference type="PROSITE-ProRule" id="PRU00841"/>
    </source>
</evidence>
<evidence type="ECO:0000313" key="11">
    <source>
        <dbReference type="EMBL" id="KAL3098078.1"/>
    </source>
</evidence>
<dbReference type="Proteomes" id="UP001620626">
    <property type="component" value="Unassembled WGS sequence"/>
</dbReference>
<feature type="domain" description="Calponin-homology (CH)" evidence="9">
    <location>
        <begin position="187"/>
        <end position="316"/>
    </location>
</feature>
<dbReference type="Pfam" id="PF11971">
    <property type="entry name" value="CAMSAP_CH"/>
    <property type="match status" value="1"/>
</dbReference>
<dbReference type="SUPFAM" id="SSF50346">
    <property type="entry name" value="PRC-barrel domain"/>
    <property type="match status" value="1"/>
</dbReference>
<feature type="compositionally biased region" description="Polar residues" evidence="8">
    <location>
        <begin position="617"/>
        <end position="627"/>
    </location>
</feature>
<dbReference type="EMBL" id="JBICBT010000830">
    <property type="protein sequence ID" value="KAL3098078.1"/>
    <property type="molecule type" value="Genomic_DNA"/>
</dbReference>
<evidence type="ECO:0000256" key="8">
    <source>
        <dbReference type="SAM" id="MobiDB-lite"/>
    </source>
</evidence>
<keyword evidence="2" id="KW-0963">Cytoplasm</keyword>
<name>A0ABD2K5T1_9BILA</name>
<reference evidence="11 12" key="1">
    <citation type="submission" date="2024-10" db="EMBL/GenBank/DDBJ databases">
        <authorList>
            <person name="Kim D."/>
        </authorList>
    </citation>
    <scope>NUCLEOTIDE SEQUENCE [LARGE SCALE GENOMIC DNA]</scope>
    <source>
        <strain evidence="11">BH-2024</strain>
    </source>
</reference>
<dbReference type="InterPro" id="IPR036872">
    <property type="entry name" value="CH_dom_sf"/>
</dbReference>
<evidence type="ECO:0000313" key="12">
    <source>
        <dbReference type="Proteomes" id="UP001620626"/>
    </source>
</evidence>
<dbReference type="Pfam" id="PF25532">
    <property type="entry name" value="CH_CAMSAP2_N"/>
    <property type="match status" value="1"/>
</dbReference>
<keyword evidence="3 6" id="KW-0493">Microtubule</keyword>
<dbReference type="PROSITE" id="PS50021">
    <property type="entry name" value="CH"/>
    <property type="match status" value="1"/>
</dbReference>
<dbReference type="PANTHER" id="PTHR21595">
    <property type="entry name" value="PATRONIN"/>
    <property type="match status" value="1"/>
</dbReference>
<evidence type="ECO:0008006" key="13">
    <source>
        <dbReference type="Google" id="ProtNLM"/>
    </source>
</evidence>